<name>A0A2T4JYU3_9RHOB</name>
<dbReference type="InterPro" id="IPR021848">
    <property type="entry name" value="HODM_asu-like"/>
</dbReference>
<dbReference type="EMBL" id="PZKG01000011">
    <property type="protein sequence ID" value="PTE23036.1"/>
    <property type="molecule type" value="Genomic_DNA"/>
</dbReference>
<reference evidence="1 2" key="1">
    <citation type="submission" date="2018-03" db="EMBL/GenBank/DDBJ databases">
        <title>Cereibacter changlensis.</title>
        <authorList>
            <person name="Meyer T.E."/>
            <person name="Miller S."/>
            <person name="Lodha T."/>
            <person name="Gandham S."/>
            <person name="Chintalapati S."/>
            <person name="Chintalapati V.R."/>
        </authorList>
    </citation>
    <scope>NUCLEOTIDE SEQUENCE [LARGE SCALE GENOMIC DNA]</scope>
    <source>
        <strain evidence="1 2">JA139</strain>
    </source>
</reference>
<proteinExistence type="predicted"/>
<gene>
    <name evidence="1" type="ORF">C5F48_04335</name>
</gene>
<sequence length="267" mass="29935">MTPILQASLPFAPWMDPRTWRLPGILPVEGEDWLRIDDAYAAQMAERDRLIAETPELVEGMLESARPAAEELYDVVLDWLARTPGFTVAAGQVTRPDGVAVPLDRRRPLLTLGRLVQEDLCLLQAEGGESLLTGAVLCFPASWTLAEKLGRPMIRIHVPVESYTEAVARRVQRLFDAIRPEQMLWRANALVYDDPALHQPRPEGVHRPAPRDGRYLRSERQVLRRLPETRAVVFSIHTYLVRIGDLAPEARAGMAGAGLWGWEEGAQ</sequence>
<protein>
    <submittedName>
        <fullName evidence="1">DUF3445 domain-containing protein</fullName>
    </submittedName>
</protein>
<dbReference type="Proteomes" id="UP000241010">
    <property type="component" value="Unassembled WGS sequence"/>
</dbReference>
<dbReference type="RefSeq" id="WP_107662680.1">
    <property type="nucleotide sequence ID" value="NZ_PZKG01000011.1"/>
</dbReference>
<evidence type="ECO:0000313" key="2">
    <source>
        <dbReference type="Proteomes" id="UP000241010"/>
    </source>
</evidence>
<dbReference type="Pfam" id="PF11927">
    <property type="entry name" value="HODM_asu-like"/>
    <property type="match status" value="1"/>
</dbReference>
<accession>A0A2T4JYU3</accession>
<dbReference type="OrthoDB" id="5242510at2"/>
<organism evidence="1 2">
    <name type="scientific">Cereibacter changlensis JA139</name>
    <dbReference type="NCBI Taxonomy" id="1188249"/>
    <lineage>
        <taxon>Bacteria</taxon>
        <taxon>Pseudomonadati</taxon>
        <taxon>Pseudomonadota</taxon>
        <taxon>Alphaproteobacteria</taxon>
        <taxon>Rhodobacterales</taxon>
        <taxon>Paracoccaceae</taxon>
        <taxon>Cereibacter</taxon>
    </lineage>
</organism>
<dbReference type="AlphaFoldDB" id="A0A2T4JYU3"/>
<evidence type="ECO:0000313" key="1">
    <source>
        <dbReference type="EMBL" id="PTE23036.1"/>
    </source>
</evidence>
<comment type="caution">
    <text evidence="1">The sequence shown here is derived from an EMBL/GenBank/DDBJ whole genome shotgun (WGS) entry which is preliminary data.</text>
</comment>
<keyword evidence="2" id="KW-1185">Reference proteome</keyword>